<evidence type="ECO:0000256" key="2">
    <source>
        <dbReference type="SAM" id="Phobius"/>
    </source>
</evidence>
<keyword evidence="2" id="KW-0812">Transmembrane</keyword>
<organism evidence="4 5">
    <name type="scientific">Novipirellula artificiosorum</name>
    <dbReference type="NCBI Taxonomy" id="2528016"/>
    <lineage>
        <taxon>Bacteria</taxon>
        <taxon>Pseudomonadati</taxon>
        <taxon>Planctomycetota</taxon>
        <taxon>Planctomycetia</taxon>
        <taxon>Pirellulales</taxon>
        <taxon>Pirellulaceae</taxon>
        <taxon>Novipirellula</taxon>
    </lineage>
</organism>
<proteinExistence type="predicted"/>
<keyword evidence="5" id="KW-1185">Reference proteome</keyword>
<feature type="transmembrane region" description="Helical" evidence="2">
    <location>
        <begin position="37"/>
        <end position="63"/>
    </location>
</feature>
<feature type="transmembrane region" description="Helical" evidence="2">
    <location>
        <begin position="84"/>
        <end position="105"/>
    </location>
</feature>
<comment type="caution">
    <text evidence="4">The sequence shown here is derived from an EMBL/GenBank/DDBJ whole genome shotgun (WGS) entry which is preliminary data.</text>
</comment>
<feature type="region of interest" description="Disordered" evidence="1">
    <location>
        <begin position="294"/>
        <end position="391"/>
    </location>
</feature>
<dbReference type="AlphaFoldDB" id="A0A5C6D4A2"/>
<dbReference type="Proteomes" id="UP000319143">
    <property type="component" value="Unassembled WGS sequence"/>
</dbReference>
<gene>
    <name evidence="4" type="ORF">Poly41_61450</name>
</gene>
<dbReference type="InterPro" id="IPR025241">
    <property type="entry name" value="DUF4190"/>
</dbReference>
<dbReference type="GO" id="GO:0006367">
    <property type="term" value="P:transcription initiation at RNA polymerase II promoter"/>
    <property type="evidence" value="ECO:0007669"/>
    <property type="project" value="TreeGrafter"/>
</dbReference>
<dbReference type="SMART" id="SM00320">
    <property type="entry name" value="WD40"/>
    <property type="match status" value="5"/>
</dbReference>
<reference evidence="4 5" key="1">
    <citation type="submission" date="2019-02" db="EMBL/GenBank/DDBJ databases">
        <title>Deep-cultivation of Planctomycetes and their phenomic and genomic characterization uncovers novel biology.</title>
        <authorList>
            <person name="Wiegand S."/>
            <person name="Jogler M."/>
            <person name="Boedeker C."/>
            <person name="Pinto D."/>
            <person name="Vollmers J."/>
            <person name="Rivas-Marin E."/>
            <person name="Kohn T."/>
            <person name="Peeters S.H."/>
            <person name="Heuer A."/>
            <person name="Rast P."/>
            <person name="Oberbeckmann S."/>
            <person name="Bunk B."/>
            <person name="Jeske O."/>
            <person name="Meyerdierks A."/>
            <person name="Storesund J.E."/>
            <person name="Kallscheuer N."/>
            <person name="Luecker S."/>
            <person name="Lage O.M."/>
            <person name="Pohl T."/>
            <person name="Merkel B.J."/>
            <person name="Hornburger P."/>
            <person name="Mueller R.-W."/>
            <person name="Bruemmer F."/>
            <person name="Labrenz M."/>
            <person name="Spormann A.M."/>
            <person name="Op Den Camp H."/>
            <person name="Overmann J."/>
            <person name="Amann R."/>
            <person name="Jetten M.S.M."/>
            <person name="Mascher T."/>
            <person name="Medema M.H."/>
            <person name="Devos D.P."/>
            <person name="Kaster A.-K."/>
            <person name="Ovreas L."/>
            <person name="Rohde M."/>
            <person name="Galperin M.Y."/>
            <person name="Jogler C."/>
        </authorList>
    </citation>
    <scope>NUCLEOTIDE SEQUENCE [LARGE SCALE GENOMIC DNA]</scope>
    <source>
        <strain evidence="4 5">Poly41</strain>
    </source>
</reference>
<dbReference type="RefSeq" id="WP_146530865.1">
    <property type="nucleotide sequence ID" value="NZ_SJPV01000016.1"/>
</dbReference>
<dbReference type="Gene3D" id="2.130.10.10">
    <property type="entry name" value="YVTN repeat-like/Quinoprotein amine dehydrogenase"/>
    <property type="match status" value="2"/>
</dbReference>
<dbReference type="PANTHER" id="PTHR19879:SF1">
    <property type="entry name" value="CANNONBALL-RELATED"/>
    <property type="match status" value="1"/>
</dbReference>
<accession>A0A5C6D4A2</accession>
<dbReference type="PANTHER" id="PTHR19879">
    <property type="entry name" value="TRANSCRIPTION INITIATION FACTOR TFIID"/>
    <property type="match status" value="1"/>
</dbReference>
<dbReference type="Pfam" id="PF00400">
    <property type="entry name" value="WD40"/>
    <property type="match status" value="3"/>
</dbReference>
<evidence type="ECO:0000256" key="1">
    <source>
        <dbReference type="SAM" id="MobiDB-lite"/>
    </source>
</evidence>
<evidence type="ECO:0000259" key="3">
    <source>
        <dbReference type="Pfam" id="PF13828"/>
    </source>
</evidence>
<keyword evidence="2" id="KW-1133">Transmembrane helix</keyword>
<evidence type="ECO:0000313" key="4">
    <source>
        <dbReference type="EMBL" id="TWU31588.1"/>
    </source>
</evidence>
<name>A0A5C6D4A2_9BACT</name>
<dbReference type="Pfam" id="PF13828">
    <property type="entry name" value="DUF4190"/>
    <property type="match status" value="1"/>
</dbReference>
<protein>
    <submittedName>
        <fullName evidence="4">WD domain, G-beta repeat</fullName>
    </submittedName>
</protein>
<dbReference type="InterPro" id="IPR015943">
    <property type="entry name" value="WD40/YVTN_repeat-like_dom_sf"/>
</dbReference>
<dbReference type="EMBL" id="SJPV01000016">
    <property type="protein sequence ID" value="TWU31588.1"/>
    <property type="molecule type" value="Genomic_DNA"/>
</dbReference>
<feature type="compositionally biased region" description="Pro residues" evidence="1">
    <location>
        <begin position="340"/>
        <end position="350"/>
    </location>
</feature>
<dbReference type="InterPro" id="IPR001680">
    <property type="entry name" value="WD40_rpt"/>
</dbReference>
<dbReference type="InterPro" id="IPR011047">
    <property type="entry name" value="Quinoprotein_ADH-like_sf"/>
</dbReference>
<sequence length="703" mass="75225">MNPYDDPLGAASENVRVAAQSSPNQPPVSSGLALTSMITALVSPVFLCLCGLSILPSLVAVVTGHFALSKIKASAGRMEGRGQALTGLIVGYPMLVLSIVVLFYMGGSFVDGWRRADRDRGAGNAFPSTFSTDEQRLREAELQVMSASGGDGATGNSPAAKKLALAYSEKFELMREALFTADRKRILSLSQGQFVVHCELHPDRCAFIVHVPTYRKFDDEAKDALAEIGWTIACGEAAKELQPGDSLAVGLRGTLLYGAIMTGKVPGSGREERFTIVEREALFAFFPASPRSPLDAKRDVDVMPNPTQQPGSFPTPILPSTMPPMPEIGNRPDLELGPAPLTPPGFPPMPELATPDLADLMPSPRPLPTPRAPSTGSSRSTPSKPKPVAESTDMAVDGIEIEPLCQFEDLGWTVKCLAFSPQGRFLAAGKLDRSILMFDLQNQTQLGDAKQVSEGQVESVAFSPDGKMLFAATSSGEAQMHTVDESGQVGDAKLLYRYARSADWVLPSPAAKFVLSGGDRGTLVWQTYGDSAGAERSLKASDRNLLAASLPTTGVEAMATDGRSLVFFDLRTAKQTKTISLDRGGTQAAAFSDDAKWLAVSSGREITIFDTATGQPRNSLAKETKETQWAVRFHPNGRWLISGGRGKAYLWDITTSEHLATIDLGNVLYIQSLAFSDDGRVLAAIPNAAGQTLRVFRIGGSRR</sequence>
<feature type="domain" description="DUF4190" evidence="3">
    <location>
        <begin position="33"/>
        <end position="100"/>
    </location>
</feature>
<dbReference type="OrthoDB" id="251024at2"/>
<dbReference type="SUPFAM" id="SSF50998">
    <property type="entry name" value="Quinoprotein alcohol dehydrogenase-like"/>
    <property type="match status" value="1"/>
</dbReference>
<keyword evidence="2" id="KW-0472">Membrane</keyword>
<evidence type="ECO:0000313" key="5">
    <source>
        <dbReference type="Proteomes" id="UP000319143"/>
    </source>
</evidence>